<dbReference type="KEGG" id="cel:CELE_Y43F8B.15"/>
<dbReference type="Proteomes" id="UP000001940">
    <property type="component" value="Chromosome V"/>
</dbReference>
<dbReference type="GeneID" id="6418800"/>
<dbReference type="GO" id="GO:0005524">
    <property type="term" value="F:ATP binding"/>
    <property type="evidence" value="ECO:0007669"/>
    <property type="project" value="InterPro"/>
</dbReference>
<dbReference type="Gene3D" id="3.40.50.10810">
    <property type="entry name" value="Tandem AAA-ATPase domain"/>
    <property type="match status" value="1"/>
</dbReference>
<dbReference type="InterPro" id="IPR038718">
    <property type="entry name" value="SNF2-like_sf"/>
</dbReference>
<evidence type="ECO:0000313" key="4">
    <source>
        <dbReference type="WormBase" id="Y43F8B.15"/>
    </source>
</evidence>
<dbReference type="PhylomeDB" id="A5PEX3"/>
<keyword evidence="3" id="KW-1185">Reference proteome</keyword>
<name>A5PEX3_CAEEL</name>
<sequence length="330" mass="38762">MVIETDANRTEFMDVLTRNEMGMNHGGIVTIVENNFRIEEIMFSHIVRRKAINEKTKAPRENTLIVASKNWIDKRQNRIVQFNVSIPILFHKKGCTDSQKVLCNEVIITTFHALFDLKKQHPHDYWKRIILYHTNDFTPTDEQFKRLYKIKALNRWCITSDPTKHYLAELFYIGKNGRAGYSIDDCLKQERVDFLGITPMMTHEDYIKNADAAANRGNMIKFSINLWNAVFSFTNSFYVEKFKMNVENYDNLEDRFERFCAGLNPSDAADLMRLWVNLEWNYLECDQDNFFISIRNMEEIVEQLKKSIGLIQKADISLIRNAVGISCREI</sequence>
<dbReference type="InParanoid" id="A5PEX3"/>
<dbReference type="Pfam" id="PF00176">
    <property type="entry name" value="SNF2-rel_dom"/>
    <property type="match status" value="1"/>
</dbReference>
<dbReference type="InterPro" id="IPR000330">
    <property type="entry name" value="SNF2_N"/>
</dbReference>
<dbReference type="AlphaFoldDB" id="A5PEX3"/>
<accession>A5PEX3</accession>
<dbReference type="RefSeq" id="NP_001123041.1">
    <property type="nucleotide sequence ID" value="NM_001129569.1"/>
</dbReference>
<evidence type="ECO:0000259" key="1">
    <source>
        <dbReference type="Pfam" id="PF00176"/>
    </source>
</evidence>
<dbReference type="Bgee" id="WBGene00045415">
    <property type="expression patterns" value="Expressed in larva and 1 other cell type or tissue"/>
</dbReference>
<dbReference type="eggNOG" id="KOG1001">
    <property type="taxonomic scope" value="Eukaryota"/>
</dbReference>
<dbReference type="HOGENOM" id="CLU_842611_0_0_1"/>
<gene>
    <name evidence="2" type="ORF">CELE_Y43F8B.15</name>
    <name evidence="2 4" type="ORF">Y43F8B.15</name>
</gene>
<dbReference type="PANTHER" id="PTHR21516">
    <property type="entry name" value="AAA_LID_7 DOMAIN-CONTAINING PROTEIN-RELATED-RELATED"/>
    <property type="match status" value="1"/>
</dbReference>
<reference evidence="2 3" key="1">
    <citation type="journal article" date="1998" name="Science">
        <title>Genome sequence of the nematode C. elegans: a platform for investigating biology.</title>
        <authorList>
            <consortium name="The C. elegans sequencing consortium"/>
            <person name="Sulson J.E."/>
            <person name="Waterston R."/>
        </authorList>
    </citation>
    <scope>NUCLEOTIDE SEQUENCE [LARGE SCALE GENOMIC DNA]</scope>
    <source>
        <strain evidence="2 3">Bristol N2</strain>
    </source>
</reference>
<organism evidence="2 3">
    <name type="scientific">Caenorhabditis elegans</name>
    <dbReference type="NCBI Taxonomy" id="6239"/>
    <lineage>
        <taxon>Eukaryota</taxon>
        <taxon>Metazoa</taxon>
        <taxon>Ecdysozoa</taxon>
        <taxon>Nematoda</taxon>
        <taxon>Chromadorea</taxon>
        <taxon>Rhabditida</taxon>
        <taxon>Rhabditina</taxon>
        <taxon>Rhabditomorpha</taxon>
        <taxon>Rhabditoidea</taxon>
        <taxon>Rhabditidae</taxon>
        <taxon>Peloderinae</taxon>
        <taxon>Caenorhabditis</taxon>
    </lineage>
</organism>
<dbReference type="WormBase" id="Y43F8B.15">
    <property type="protein sequence ID" value="CE41180"/>
    <property type="gene ID" value="WBGene00045415"/>
</dbReference>
<protein>
    <submittedName>
        <fullName evidence="2">SNF2 N-terminal domain-containing protein</fullName>
    </submittedName>
</protein>
<dbReference type="PANTHER" id="PTHR21516:SF4">
    <property type="entry name" value="AAA_LID_7 DOMAIN-CONTAINING PROTEIN-RELATED"/>
    <property type="match status" value="1"/>
</dbReference>
<evidence type="ECO:0000313" key="3">
    <source>
        <dbReference type="Proteomes" id="UP000001940"/>
    </source>
</evidence>
<feature type="domain" description="SNF2 N-terminal" evidence="1">
    <location>
        <begin position="53"/>
        <end position="171"/>
    </location>
</feature>
<dbReference type="AGR" id="WB:WBGene00045415"/>
<dbReference type="CTD" id="6418800"/>
<proteinExistence type="predicted"/>
<dbReference type="EMBL" id="BX284605">
    <property type="protein sequence ID" value="CAN99758.1"/>
    <property type="molecule type" value="Genomic_DNA"/>
</dbReference>
<evidence type="ECO:0000313" key="2">
    <source>
        <dbReference type="EMBL" id="CAN99758.1"/>
    </source>
</evidence>
<dbReference type="UCSC" id="Y43F8B.15">
    <property type="organism name" value="c. elegans"/>
</dbReference>
<dbReference type="PaxDb" id="6239-Y43F8B.15"/>